<evidence type="ECO:0000256" key="1">
    <source>
        <dbReference type="SAM" id="MobiDB-lite"/>
    </source>
</evidence>
<dbReference type="RefSeq" id="WP_268237658.1">
    <property type="nucleotide sequence ID" value="NZ_BMOO01000005.1"/>
</dbReference>
<proteinExistence type="predicted"/>
<accession>A0A8T4GU51</accession>
<feature type="region of interest" description="Disordered" evidence="1">
    <location>
        <begin position="1"/>
        <end position="43"/>
    </location>
</feature>
<protein>
    <submittedName>
        <fullName evidence="2">Uncharacterized protein</fullName>
    </submittedName>
</protein>
<dbReference type="AlphaFoldDB" id="A0A8T4GU51"/>
<evidence type="ECO:0000313" key="3">
    <source>
        <dbReference type="Proteomes" id="UP000765891"/>
    </source>
</evidence>
<dbReference type="EMBL" id="JAGGKO010000004">
    <property type="protein sequence ID" value="MBP1955347.1"/>
    <property type="molecule type" value="Genomic_DNA"/>
</dbReference>
<feature type="compositionally biased region" description="Basic residues" evidence="1">
    <location>
        <begin position="31"/>
        <end position="43"/>
    </location>
</feature>
<gene>
    <name evidence="2" type="ORF">J2752_002270</name>
</gene>
<sequence>MGDDEERAELSKNSKSGGNDSKGSTSGTSHGGRRPSRRTSRTG</sequence>
<dbReference type="Proteomes" id="UP000765891">
    <property type="component" value="Unassembled WGS sequence"/>
</dbReference>
<feature type="compositionally biased region" description="Low complexity" evidence="1">
    <location>
        <begin position="11"/>
        <end position="28"/>
    </location>
</feature>
<name>A0A8T4GU51_9EURY</name>
<organism evidence="2 3">
    <name type="scientific">Halarchaeum rubridurum</name>
    <dbReference type="NCBI Taxonomy" id="489911"/>
    <lineage>
        <taxon>Archaea</taxon>
        <taxon>Methanobacteriati</taxon>
        <taxon>Methanobacteriota</taxon>
        <taxon>Stenosarchaea group</taxon>
        <taxon>Halobacteria</taxon>
        <taxon>Halobacteriales</taxon>
        <taxon>Halobacteriaceae</taxon>
    </lineage>
</organism>
<evidence type="ECO:0000313" key="2">
    <source>
        <dbReference type="EMBL" id="MBP1955347.1"/>
    </source>
</evidence>
<reference evidence="2" key="1">
    <citation type="submission" date="2021-03" db="EMBL/GenBank/DDBJ databases">
        <title>Genomic Encyclopedia of Type Strains, Phase IV (KMG-IV): sequencing the most valuable type-strain genomes for metagenomic binning, comparative biology and taxonomic classification.</title>
        <authorList>
            <person name="Goeker M."/>
        </authorList>
    </citation>
    <scope>NUCLEOTIDE SEQUENCE</scope>
    <source>
        <strain evidence="2">DSM 22443</strain>
    </source>
</reference>
<comment type="caution">
    <text evidence="2">The sequence shown here is derived from an EMBL/GenBank/DDBJ whole genome shotgun (WGS) entry which is preliminary data.</text>
</comment>